<dbReference type="EMBL" id="BNCO01000019">
    <property type="protein sequence ID" value="GIL54816.1"/>
    <property type="molecule type" value="Genomic_DNA"/>
</dbReference>
<reference evidence="2" key="1">
    <citation type="journal article" date="2021" name="Proc. Natl. Acad. Sci. U.S.A.">
        <title>Three genomes in the algal genus Volvox reveal the fate of a haploid sex-determining region after a transition to homothallism.</title>
        <authorList>
            <person name="Yamamoto K."/>
            <person name="Hamaji T."/>
            <person name="Kawai-Toyooka H."/>
            <person name="Matsuzaki R."/>
            <person name="Takahashi F."/>
            <person name="Nishimura Y."/>
            <person name="Kawachi M."/>
            <person name="Noguchi H."/>
            <person name="Minakuchi Y."/>
            <person name="Umen J.G."/>
            <person name="Toyoda A."/>
            <person name="Nozaki H."/>
        </authorList>
    </citation>
    <scope>NUCLEOTIDE SEQUENCE</scope>
    <source>
        <strain evidence="2">NIES-3780</strain>
    </source>
</reference>
<feature type="compositionally biased region" description="Low complexity" evidence="1">
    <location>
        <begin position="264"/>
        <end position="276"/>
    </location>
</feature>
<feature type="compositionally biased region" description="Acidic residues" evidence="1">
    <location>
        <begin position="369"/>
        <end position="379"/>
    </location>
</feature>
<dbReference type="PANTHER" id="PTHR28062:SF1">
    <property type="entry name" value="TRANSMEMBRANE PROTEIN"/>
    <property type="match status" value="1"/>
</dbReference>
<organism evidence="2 3">
    <name type="scientific">Volvox africanus</name>
    <dbReference type="NCBI Taxonomy" id="51714"/>
    <lineage>
        <taxon>Eukaryota</taxon>
        <taxon>Viridiplantae</taxon>
        <taxon>Chlorophyta</taxon>
        <taxon>core chlorophytes</taxon>
        <taxon>Chlorophyceae</taxon>
        <taxon>CS clade</taxon>
        <taxon>Chlamydomonadales</taxon>
        <taxon>Volvocaceae</taxon>
        <taxon>Volvox</taxon>
    </lineage>
</organism>
<feature type="region of interest" description="Disordered" evidence="1">
    <location>
        <begin position="246"/>
        <end position="281"/>
    </location>
</feature>
<name>A0A8J4BAM3_9CHLO</name>
<protein>
    <submittedName>
        <fullName evidence="2">Uncharacterized protein</fullName>
    </submittedName>
</protein>
<proteinExistence type="predicted"/>
<dbReference type="GO" id="GO:0005743">
    <property type="term" value="C:mitochondrial inner membrane"/>
    <property type="evidence" value="ECO:0007669"/>
    <property type="project" value="TreeGrafter"/>
</dbReference>
<dbReference type="PANTHER" id="PTHR28062">
    <property type="entry name" value="K+-H+ EXCHANGE-LIKE PROTEIN"/>
    <property type="match status" value="1"/>
</dbReference>
<dbReference type="GO" id="GO:0006813">
    <property type="term" value="P:potassium ion transport"/>
    <property type="evidence" value="ECO:0007669"/>
    <property type="project" value="TreeGrafter"/>
</dbReference>
<dbReference type="AlphaFoldDB" id="A0A8J4BAM3"/>
<comment type="caution">
    <text evidence="2">The sequence shown here is derived from an EMBL/GenBank/DDBJ whole genome shotgun (WGS) entry which is preliminary data.</text>
</comment>
<feature type="region of interest" description="Disordered" evidence="1">
    <location>
        <begin position="347"/>
        <end position="386"/>
    </location>
</feature>
<evidence type="ECO:0000256" key="1">
    <source>
        <dbReference type="SAM" id="MobiDB-lite"/>
    </source>
</evidence>
<dbReference type="Pfam" id="PF10173">
    <property type="entry name" value="Mit_KHE1"/>
    <property type="match status" value="1"/>
</dbReference>
<dbReference type="Proteomes" id="UP000747399">
    <property type="component" value="Unassembled WGS sequence"/>
</dbReference>
<dbReference type="GO" id="GO:1902600">
    <property type="term" value="P:proton transmembrane transport"/>
    <property type="evidence" value="ECO:0007669"/>
    <property type="project" value="TreeGrafter"/>
</dbReference>
<gene>
    <name evidence="2" type="ORF">Vafri_10503</name>
</gene>
<evidence type="ECO:0000313" key="2">
    <source>
        <dbReference type="EMBL" id="GIL54816.1"/>
    </source>
</evidence>
<accession>A0A8J4BAM3</accession>
<dbReference type="InterPro" id="IPR018786">
    <property type="entry name" value="Mit_KHE1"/>
</dbReference>
<feature type="compositionally biased region" description="Polar residues" evidence="1">
    <location>
        <begin position="351"/>
        <end position="361"/>
    </location>
</feature>
<sequence>MRAKVLVVPVYQKHWLYHVWLESTAGDAAAEHPTNWTNGKSLQEKASFLGKELSYKVKVAAAKQWRSIQAAEEGTFKNTLHRLAQWVLSREDPRETFLKSLPLRAHSLEIIYPCALSERLVQRRLRRMALAQEHYHNRRILGWALATLPQLPLVITPFPNVTLYFTAYKMVSHYQALQGCRMLRSAFQRYDQEEQETRRGCCHNNAAERSRSGCSGGRGGGGDTGGFLSSLARLLPLRRPHAAAGCRGGCTTTGKERGGPCGGSSSSSHTDITSTSHVNNGTPIPSSFCSQSSAWWSSSSASVVPPFPEFSCSKALDKVVQPLERWQTPLSDIDAARIEQLFRPKPKLKATASTKWDSGSRQAKIEGNGGEESEQEDSLDTGGGKLSELVTRLRTQVLEGKMQERQRQSLK</sequence>
<evidence type="ECO:0000313" key="3">
    <source>
        <dbReference type="Proteomes" id="UP000747399"/>
    </source>
</evidence>
<keyword evidence="3" id="KW-1185">Reference proteome</keyword>